<reference evidence="1" key="1">
    <citation type="submission" date="2019-12" db="EMBL/GenBank/DDBJ databases">
        <title>Genome sequencing and annotation of Brassica cretica.</title>
        <authorList>
            <person name="Studholme D.J."/>
            <person name="Sarris P."/>
        </authorList>
    </citation>
    <scope>NUCLEOTIDE SEQUENCE</scope>
    <source>
        <strain evidence="1">PFS-109/04</strain>
        <tissue evidence="1">Leaf</tissue>
    </source>
</reference>
<organism evidence="1 2">
    <name type="scientific">Brassica cretica</name>
    <name type="common">Mustard</name>
    <dbReference type="NCBI Taxonomy" id="69181"/>
    <lineage>
        <taxon>Eukaryota</taxon>
        <taxon>Viridiplantae</taxon>
        <taxon>Streptophyta</taxon>
        <taxon>Embryophyta</taxon>
        <taxon>Tracheophyta</taxon>
        <taxon>Spermatophyta</taxon>
        <taxon>Magnoliopsida</taxon>
        <taxon>eudicotyledons</taxon>
        <taxon>Gunneridae</taxon>
        <taxon>Pentapetalae</taxon>
        <taxon>rosids</taxon>
        <taxon>malvids</taxon>
        <taxon>Brassicales</taxon>
        <taxon>Brassicaceae</taxon>
        <taxon>Brassiceae</taxon>
        <taxon>Brassica</taxon>
    </lineage>
</organism>
<protein>
    <submittedName>
        <fullName evidence="1">Uncharacterized protein</fullName>
    </submittedName>
</protein>
<comment type="caution">
    <text evidence="1">The sequence shown here is derived from an EMBL/GenBank/DDBJ whole genome shotgun (WGS) entry which is preliminary data.</text>
</comment>
<dbReference type="Proteomes" id="UP000712600">
    <property type="component" value="Unassembled WGS sequence"/>
</dbReference>
<dbReference type="EMBL" id="QGKX02000004">
    <property type="protein sequence ID" value="KAF3599083.1"/>
    <property type="molecule type" value="Genomic_DNA"/>
</dbReference>
<evidence type="ECO:0000313" key="1">
    <source>
        <dbReference type="EMBL" id="KAF3599083.1"/>
    </source>
</evidence>
<accession>A0A8S9JUH8</accession>
<sequence>MPKIALLDTEEEFFVAMDSGESLLTWSFDRDGGVRSKLRGSSGRELQIVT</sequence>
<gene>
    <name evidence="1" type="ORF">F2Q69_00037009</name>
</gene>
<name>A0A8S9JUH8_BRACR</name>
<evidence type="ECO:0000313" key="2">
    <source>
        <dbReference type="Proteomes" id="UP000712600"/>
    </source>
</evidence>
<proteinExistence type="predicted"/>